<feature type="chain" id="PRO_5035944893" evidence="1">
    <location>
        <begin position="22"/>
        <end position="357"/>
    </location>
</feature>
<keyword evidence="3" id="KW-1185">Reference proteome</keyword>
<dbReference type="AlphaFoldDB" id="A0A8T8WY07"/>
<dbReference type="InterPro" id="IPR006652">
    <property type="entry name" value="Kelch_1"/>
</dbReference>
<evidence type="ECO:0000256" key="1">
    <source>
        <dbReference type="SAM" id="SignalP"/>
    </source>
</evidence>
<dbReference type="SUPFAM" id="SSF117281">
    <property type="entry name" value="Kelch motif"/>
    <property type="match status" value="2"/>
</dbReference>
<dbReference type="OrthoDB" id="45365at2759"/>
<dbReference type="Pfam" id="PF24681">
    <property type="entry name" value="Kelch_KLHDC2_KLHL20_DRC7"/>
    <property type="match status" value="1"/>
</dbReference>
<sequence length="357" mass="37055">MPVSLSALGLTVLGLVGVATAAPSCSPGQWVNLTSIPQPRQEHATAAIGDSIIAIVGGIIPTANSTATTDLVQLYDVTTDIWRTVAPAPHKVNHANAAGVGDKLYLLGGLVEAPLSPGMTMNWVATRACYVYDPAVDAWSEIVSMPSGTEKGSAVVGVHGEMIYLAGGMTVLQTGYQDAVTSVIALNTTSGSWQRLDAAAAELPESRQHAAGAVIGDSFYVVGGRRYGQLYHKDTVFELDLTDLAAGWSTSVGRMPVSRGGLSGGAVGGNFYAFGGEGNIDAATGVFNQTQKYNPQSQKWTELAPMPVPRHGTQAVGLGDRVYIPGGGLQQDGKSVSVDGGPVTFQHPTAHFDAYCP</sequence>
<protein>
    <submittedName>
        <fullName evidence="2">Galactose oxidase</fullName>
    </submittedName>
</protein>
<dbReference type="PANTHER" id="PTHR45632">
    <property type="entry name" value="LD33804P"/>
    <property type="match status" value="1"/>
</dbReference>
<dbReference type="GeneID" id="37176039"/>
<dbReference type="RefSeq" id="XP_025526424.1">
    <property type="nucleotide sequence ID" value="XM_025672347.1"/>
</dbReference>
<dbReference type="InterPro" id="IPR015915">
    <property type="entry name" value="Kelch-typ_b-propeller"/>
</dbReference>
<dbReference type="Gene3D" id="2.120.10.80">
    <property type="entry name" value="Kelch-type beta propeller"/>
    <property type="match status" value="2"/>
</dbReference>
<dbReference type="Proteomes" id="UP000249497">
    <property type="component" value="Unassembled WGS sequence"/>
</dbReference>
<dbReference type="SMART" id="SM00612">
    <property type="entry name" value="Kelch"/>
    <property type="match status" value="3"/>
</dbReference>
<keyword evidence="1" id="KW-0732">Signal</keyword>
<dbReference type="EMBL" id="KZ824803">
    <property type="protein sequence ID" value="RAH80530.1"/>
    <property type="molecule type" value="Genomic_DNA"/>
</dbReference>
<proteinExistence type="predicted"/>
<gene>
    <name evidence="2" type="ORF">BO86DRAFT_390299</name>
</gene>
<evidence type="ECO:0000313" key="3">
    <source>
        <dbReference type="Proteomes" id="UP000249497"/>
    </source>
</evidence>
<organism evidence="2 3">
    <name type="scientific">Aspergillus japonicus CBS 114.51</name>
    <dbReference type="NCBI Taxonomy" id="1448312"/>
    <lineage>
        <taxon>Eukaryota</taxon>
        <taxon>Fungi</taxon>
        <taxon>Dikarya</taxon>
        <taxon>Ascomycota</taxon>
        <taxon>Pezizomycotina</taxon>
        <taxon>Eurotiomycetes</taxon>
        <taxon>Eurotiomycetidae</taxon>
        <taxon>Eurotiales</taxon>
        <taxon>Aspergillaceae</taxon>
        <taxon>Aspergillus</taxon>
        <taxon>Aspergillus subgen. Circumdati</taxon>
    </lineage>
</organism>
<name>A0A8T8WY07_ASPJA</name>
<accession>A0A8T8WY07</accession>
<reference evidence="2 3" key="1">
    <citation type="submission" date="2018-02" db="EMBL/GenBank/DDBJ databases">
        <title>The genomes of Aspergillus section Nigri reveals drivers in fungal speciation.</title>
        <authorList>
            <consortium name="DOE Joint Genome Institute"/>
            <person name="Vesth T.C."/>
            <person name="Nybo J."/>
            <person name="Theobald S."/>
            <person name="Brandl J."/>
            <person name="Frisvad J.C."/>
            <person name="Nielsen K.F."/>
            <person name="Lyhne E.K."/>
            <person name="Kogle M.E."/>
            <person name="Kuo A."/>
            <person name="Riley R."/>
            <person name="Clum A."/>
            <person name="Nolan M."/>
            <person name="Lipzen A."/>
            <person name="Salamov A."/>
            <person name="Henrissat B."/>
            <person name="Wiebenga A."/>
            <person name="De vries R.P."/>
            <person name="Grigoriev I.V."/>
            <person name="Mortensen U.H."/>
            <person name="Andersen M.R."/>
            <person name="Baker S.E."/>
        </authorList>
    </citation>
    <scope>NUCLEOTIDE SEQUENCE [LARGE SCALE GENOMIC DNA]</scope>
    <source>
        <strain evidence="2 3">CBS 114.51</strain>
    </source>
</reference>
<feature type="signal peptide" evidence="1">
    <location>
        <begin position="1"/>
        <end position="21"/>
    </location>
</feature>
<evidence type="ECO:0000313" key="2">
    <source>
        <dbReference type="EMBL" id="RAH80530.1"/>
    </source>
</evidence>